<evidence type="ECO:0000259" key="2">
    <source>
        <dbReference type="PROSITE" id="PS51371"/>
    </source>
</evidence>
<proteinExistence type="predicted"/>
<dbReference type="PANTHER" id="PTHR43080">
    <property type="entry name" value="CBS DOMAIN-CONTAINING PROTEIN CBSX3, MITOCHONDRIAL"/>
    <property type="match status" value="1"/>
</dbReference>
<dbReference type="InterPro" id="IPR051257">
    <property type="entry name" value="Diverse_CBS-Domain"/>
</dbReference>
<dbReference type="AlphaFoldDB" id="A0A381SST0"/>
<sequence>MMNFEFSMSKMIDNNVVCLSERTKVTEAMESMHNAGVWSVIVTRRGQPEGVVTERDLLRKCFRPGEDPSEMELSDIMSYPLVTIEEDLPVGSVLKMLLMEEIRRLYVVNANGEIIGRVTQTGCLEETMNLIVGMQQIFEQM</sequence>
<gene>
    <name evidence="3" type="ORF">METZ01_LOCUS59393</name>
</gene>
<dbReference type="Gene3D" id="3.10.580.10">
    <property type="entry name" value="CBS-domain"/>
    <property type="match status" value="1"/>
</dbReference>
<organism evidence="3">
    <name type="scientific">marine metagenome</name>
    <dbReference type="NCBI Taxonomy" id="408172"/>
    <lineage>
        <taxon>unclassified sequences</taxon>
        <taxon>metagenomes</taxon>
        <taxon>ecological metagenomes</taxon>
    </lineage>
</organism>
<protein>
    <recommendedName>
        <fullName evidence="2">CBS domain-containing protein</fullName>
    </recommendedName>
</protein>
<evidence type="ECO:0000313" key="3">
    <source>
        <dbReference type="EMBL" id="SVA06539.1"/>
    </source>
</evidence>
<dbReference type="PANTHER" id="PTHR43080:SF2">
    <property type="entry name" value="CBS DOMAIN-CONTAINING PROTEIN"/>
    <property type="match status" value="1"/>
</dbReference>
<dbReference type="SUPFAM" id="SSF54631">
    <property type="entry name" value="CBS-domain pair"/>
    <property type="match status" value="1"/>
</dbReference>
<evidence type="ECO:0000256" key="1">
    <source>
        <dbReference type="ARBA" id="ARBA00023122"/>
    </source>
</evidence>
<dbReference type="Pfam" id="PF00571">
    <property type="entry name" value="CBS"/>
    <property type="match status" value="2"/>
</dbReference>
<dbReference type="EMBL" id="UINC01003463">
    <property type="protein sequence ID" value="SVA06539.1"/>
    <property type="molecule type" value="Genomic_DNA"/>
</dbReference>
<feature type="domain" description="CBS" evidence="2">
    <location>
        <begin position="8"/>
        <end position="69"/>
    </location>
</feature>
<feature type="domain" description="CBS" evidence="2">
    <location>
        <begin position="77"/>
        <end position="134"/>
    </location>
</feature>
<dbReference type="PROSITE" id="PS51371">
    <property type="entry name" value="CBS"/>
    <property type="match status" value="2"/>
</dbReference>
<dbReference type="InterPro" id="IPR000644">
    <property type="entry name" value="CBS_dom"/>
</dbReference>
<reference evidence="3" key="1">
    <citation type="submission" date="2018-05" db="EMBL/GenBank/DDBJ databases">
        <authorList>
            <person name="Lanie J.A."/>
            <person name="Ng W.-L."/>
            <person name="Kazmierczak K.M."/>
            <person name="Andrzejewski T.M."/>
            <person name="Davidsen T.M."/>
            <person name="Wayne K.J."/>
            <person name="Tettelin H."/>
            <person name="Glass J.I."/>
            <person name="Rusch D."/>
            <person name="Podicherti R."/>
            <person name="Tsui H.-C.T."/>
            <person name="Winkler M.E."/>
        </authorList>
    </citation>
    <scope>NUCLEOTIDE SEQUENCE</scope>
</reference>
<keyword evidence="1" id="KW-0129">CBS domain</keyword>
<name>A0A381SST0_9ZZZZ</name>
<accession>A0A381SST0</accession>
<dbReference type="SMART" id="SM00116">
    <property type="entry name" value="CBS"/>
    <property type="match status" value="2"/>
</dbReference>
<dbReference type="InterPro" id="IPR046342">
    <property type="entry name" value="CBS_dom_sf"/>
</dbReference>